<dbReference type="EMBL" id="BTRK01000001">
    <property type="protein sequence ID" value="GMR31053.1"/>
    <property type="molecule type" value="Genomic_DNA"/>
</dbReference>
<keyword evidence="3" id="KW-1185">Reference proteome</keyword>
<dbReference type="AlphaFoldDB" id="A0AAN5BZH4"/>
<accession>A0AAN5BZH4</accession>
<name>A0AAN5BZH4_9BILA</name>
<feature type="chain" id="PRO_5042887719" evidence="1">
    <location>
        <begin position="18"/>
        <end position="124"/>
    </location>
</feature>
<feature type="non-terminal residue" evidence="2">
    <location>
        <position position="124"/>
    </location>
</feature>
<protein>
    <submittedName>
        <fullName evidence="2">Uncharacterized protein</fullName>
    </submittedName>
</protein>
<evidence type="ECO:0000313" key="3">
    <source>
        <dbReference type="Proteomes" id="UP001328107"/>
    </source>
</evidence>
<gene>
    <name evidence="2" type="ORF">PMAYCL1PPCAC_01248</name>
</gene>
<proteinExistence type="predicted"/>
<feature type="signal peptide" evidence="1">
    <location>
        <begin position="1"/>
        <end position="17"/>
    </location>
</feature>
<sequence length="124" mass="13216">MRILLVFAAAAVAAVFAQSVAEVKLRKVLDYIRSSGQEKMDKTISGTSNETQTVAKQIVSTIGDSSMKGDVIKSKVTSLYSSASPAVKKELDGVYGKLQGVLSGWVQGKKGAEMLWETTPSTET</sequence>
<reference evidence="3" key="1">
    <citation type="submission" date="2022-10" db="EMBL/GenBank/DDBJ databases">
        <title>Genome assembly of Pristionchus species.</title>
        <authorList>
            <person name="Yoshida K."/>
            <person name="Sommer R.J."/>
        </authorList>
    </citation>
    <scope>NUCLEOTIDE SEQUENCE [LARGE SCALE GENOMIC DNA]</scope>
    <source>
        <strain evidence="3">RS5460</strain>
    </source>
</reference>
<keyword evidence="1" id="KW-0732">Signal</keyword>
<dbReference type="Proteomes" id="UP001328107">
    <property type="component" value="Unassembled WGS sequence"/>
</dbReference>
<organism evidence="2 3">
    <name type="scientific">Pristionchus mayeri</name>
    <dbReference type="NCBI Taxonomy" id="1317129"/>
    <lineage>
        <taxon>Eukaryota</taxon>
        <taxon>Metazoa</taxon>
        <taxon>Ecdysozoa</taxon>
        <taxon>Nematoda</taxon>
        <taxon>Chromadorea</taxon>
        <taxon>Rhabditida</taxon>
        <taxon>Rhabditina</taxon>
        <taxon>Diplogasteromorpha</taxon>
        <taxon>Diplogasteroidea</taxon>
        <taxon>Neodiplogasteridae</taxon>
        <taxon>Pristionchus</taxon>
    </lineage>
</organism>
<evidence type="ECO:0000313" key="2">
    <source>
        <dbReference type="EMBL" id="GMR31053.1"/>
    </source>
</evidence>
<comment type="caution">
    <text evidence="2">The sequence shown here is derived from an EMBL/GenBank/DDBJ whole genome shotgun (WGS) entry which is preliminary data.</text>
</comment>
<evidence type="ECO:0000256" key="1">
    <source>
        <dbReference type="SAM" id="SignalP"/>
    </source>
</evidence>